<evidence type="ECO:0000256" key="6">
    <source>
        <dbReference type="ARBA" id="ARBA00023054"/>
    </source>
</evidence>
<sequence length="619" mass="67663">MAGVPQKTLNWLYDVLKREYRDPNRTYSDLAHVLARNPSLAPRTDVYTYENGAPALLLQFKGTIPVNFRGNTYRFPIVLWIPHAYPYEAPMCYVTPTDEMVIRPGQHVGGDGRIYHPYLAHWREHWERSNILDFMSILSDIFAKEPPVMSRSPHQPQRTSQPVPPPVPPLPREMQPPPASNVSVASSPPPVQHPGAPAPPPPPPKQPAQPGLPASAPASPGPPTISSRTGRYDAPPPLPPQVQVPGQRPQETYGNGNVQRPSSGANFAPQRSSSLRQSMSPQPPYQQQQQQQQQQQHHVQAAYEPPPSSYPPQPPPPGQPQQYPPAHPHHAMTSPPGQGPGQVSDHARQPLLSDQYGQMPTTASPFPQGQPPGRPVSQQFPANYAQQLPQQPYPPPPRQYQPPPQPPAPKPAPTPNLLDSPFDIPLPAPNPRLSHNIPAPPIPVNPEKEALLTHLSHLMTTSLHQQISQNNSALAPLASQFAAMQSTTSALNGELSTLKALHATVSNNISLLQSSLTKADQAISSAHARAAKNDIPHVDEMLTAPTVVARQLYDAACEERGIEAAILALQEGFVRGRVGSEIWARRTRELAREGFKRRWMVNKVGEGLGLDMAAGAYGR</sequence>
<dbReference type="AlphaFoldDB" id="A0A178Z701"/>
<evidence type="ECO:0000256" key="3">
    <source>
        <dbReference type="ARBA" id="ARBA00022448"/>
    </source>
</evidence>
<evidence type="ECO:0000256" key="5">
    <source>
        <dbReference type="ARBA" id="ARBA00022927"/>
    </source>
</evidence>
<comment type="subcellular location">
    <subcellularLocation>
        <location evidence="1">Endosome</location>
    </subcellularLocation>
</comment>
<evidence type="ECO:0000313" key="11">
    <source>
        <dbReference type="EMBL" id="OAP55482.1"/>
    </source>
</evidence>
<feature type="compositionally biased region" description="Pro residues" evidence="8">
    <location>
        <begin position="304"/>
        <end position="326"/>
    </location>
</feature>
<dbReference type="SUPFAM" id="SSF140111">
    <property type="entry name" value="Endosomal sorting complex assembly domain"/>
    <property type="match status" value="1"/>
</dbReference>
<feature type="domain" description="SB" evidence="9">
    <location>
        <begin position="546"/>
        <end position="614"/>
    </location>
</feature>
<evidence type="ECO:0000256" key="1">
    <source>
        <dbReference type="ARBA" id="ARBA00004177"/>
    </source>
</evidence>
<evidence type="ECO:0000259" key="10">
    <source>
        <dbReference type="PROSITE" id="PS51322"/>
    </source>
</evidence>
<gene>
    <name evidence="11" type="ORF">AYL99_10455</name>
</gene>
<dbReference type="InterPro" id="IPR008883">
    <property type="entry name" value="UEV_N"/>
</dbReference>
<dbReference type="Pfam" id="PF09454">
    <property type="entry name" value="Vps23_core"/>
    <property type="match status" value="1"/>
</dbReference>
<dbReference type="GO" id="GO:0043162">
    <property type="term" value="P:ubiquitin-dependent protein catabolic process via the multivesicular body sorting pathway"/>
    <property type="evidence" value="ECO:0007669"/>
    <property type="project" value="UniProtKB-ARBA"/>
</dbReference>
<dbReference type="SUPFAM" id="SSF54495">
    <property type="entry name" value="UBC-like"/>
    <property type="match status" value="1"/>
</dbReference>
<dbReference type="PANTHER" id="PTHR23306">
    <property type="entry name" value="TUMOR SUSCEPTIBILITY GENE 101 PROTEIN-RELATED"/>
    <property type="match status" value="1"/>
</dbReference>
<feature type="region of interest" description="Disordered" evidence="8">
    <location>
        <begin position="147"/>
        <end position="429"/>
    </location>
</feature>
<evidence type="ECO:0000256" key="8">
    <source>
        <dbReference type="SAM" id="MobiDB-lite"/>
    </source>
</evidence>
<organism evidence="11 12">
    <name type="scientific">Fonsecaea erecta</name>
    <dbReference type="NCBI Taxonomy" id="1367422"/>
    <lineage>
        <taxon>Eukaryota</taxon>
        <taxon>Fungi</taxon>
        <taxon>Dikarya</taxon>
        <taxon>Ascomycota</taxon>
        <taxon>Pezizomycotina</taxon>
        <taxon>Eurotiomycetes</taxon>
        <taxon>Chaetothyriomycetidae</taxon>
        <taxon>Chaetothyriales</taxon>
        <taxon>Herpotrichiellaceae</taxon>
        <taxon>Fonsecaea</taxon>
    </lineage>
</organism>
<evidence type="ECO:0000256" key="7">
    <source>
        <dbReference type="PROSITE-ProRule" id="PRU00644"/>
    </source>
</evidence>
<evidence type="ECO:0000256" key="2">
    <source>
        <dbReference type="ARBA" id="ARBA00009594"/>
    </source>
</evidence>
<dbReference type="EMBL" id="LVYI01000011">
    <property type="protein sequence ID" value="OAP55482.1"/>
    <property type="molecule type" value="Genomic_DNA"/>
</dbReference>
<dbReference type="Gene3D" id="3.10.110.10">
    <property type="entry name" value="Ubiquitin Conjugating Enzyme"/>
    <property type="match status" value="1"/>
</dbReference>
<feature type="compositionally biased region" description="Polar residues" evidence="8">
    <location>
        <begin position="252"/>
        <end position="280"/>
    </location>
</feature>
<dbReference type="STRING" id="1367422.A0A178Z701"/>
<evidence type="ECO:0000256" key="4">
    <source>
        <dbReference type="ARBA" id="ARBA00022753"/>
    </source>
</evidence>
<dbReference type="Gene3D" id="6.10.140.820">
    <property type="match status" value="1"/>
</dbReference>
<comment type="caution">
    <text evidence="11">The sequence shown here is derived from an EMBL/GenBank/DDBJ whole genome shotgun (WGS) entry which is preliminary data.</text>
</comment>
<dbReference type="GO" id="GO:0072666">
    <property type="term" value="P:establishment of protein localization to vacuole"/>
    <property type="evidence" value="ECO:0007669"/>
    <property type="project" value="UniProtKB-ARBA"/>
</dbReference>
<dbReference type="InterPro" id="IPR052070">
    <property type="entry name" value="ESCRT-I_UEV_domain"/>
</dbReference>
<evidence type="ECO:0000313" key="12">
    <source>
        <dbReference type="Proteomes" id="UP000078343"/>
    </source>
</evidence>
<feature type="compositionally biased region" description="Pro residues" evidence="8">
    <location>
        <begin position="391"/>
        <end position="414"/>
    </location>
</feature>
<proteinExistence type="inferred from homology"/>
<dbReference type="GO" id="GO:0006886">
    <property type="term" value="P:intracellular protein transport"/>
    <property type="evidence" value="ECO:0007669"/>
    <property type="project" value="UniProtKB-ARBA"/>
</dbReference>
<feature type="compositionally biased region" description="Polar residues" evidence="8">
    <location>
        <begin position="355"/>
        <end position="367"/>
    </location>
</feature>
<dbReference type="Proteomes" id="UP000078343">
    <property type="component" value="Unassembled WGS sequence"/>
</dbReference>
<feature type="compositionally biased region" description="Low complexity" evidence="8">
    <location>
        <begin position="285"/>
        <end position="296"/>
    </location>
</feature>
<dbReference type="GeneID" id="30014623"/>
<protein>
    <recommendedName>
        <fullName evidence="13">UEV domain-containing protein</fullName>
    </recommendedName>
</protein>
<dbReference type="PANTHER" id="PTHR23306:SF3">
    <property type="entry name" value="TUMOR SUPPRESSOR PROTEIN 101"/>
    <property type="match status" value="1"/>
</dbReference>
<feature type="compositionally biased region" description="Low complexity" evidence="8">
    <location>
        <begin position="208"/>
        <end position="218"/>
    </location>
</feature>
<feature type="compositionally biased region" description="Low complexity" evidence="8">
    <location>
        <begin position="381"/>
        <end position="390"/>
    </location>
</feature>
<dbReference type="PROSITE" id="PS51312">
    <property type="entry name" value="SB"/>
    <property type="match status" value="1"/>
</dbReference>
<dbReference type="CDD" id="cd11685">
    <property type="entry name" value="UEV_TSG101-like"/>
    <property type="match status" value="1"/>
</dbReference>
<feature type="domain" description="UEV" evidence="10">
    <location>
        <begin position="7"/>
        <end position="152"/>
    </location>
</feature>
<dbReference type="OrthoDB" id="306304at2759"/>
<keyword evidence="4" id="KW-0967">Endosome</keyword>
<dbReference type="InterPro" id="IPR017916">
    <property type="entry name" value="SB_dom"/>
</dbReference>
<feature type="compositionally biased region" description="Pro residues" evidence="8">
    <location>
        <begin position="162"/>
        <end position="179"/>
    </location>
</feature>
<dbReference type="InterPro" id="IPR037202">
    <property type="entry name" value="ESCRT_assembly_dom"/>
</dbReference>
<evidence type="ECO:0000259" key="9">
    <source>
        <dbReference type="PROSITE" id="PS51312"/>
    </source>
</evidence>
<dbReference type="GO" id="GO:0000813">
    <property type="term" value="C:ESCRT I complex"/>
    <property type="evidence" value="ECO:0007669"/>
    <property type="project" value="TreeGrafter"/>
</dbReference>
<reference evidence="11 12" key="1">
    <citation type="submission" date="2016-04" db="EMBL/GenBank/DDBJ databases">
        <title>Draft genome of Fonsecaea erecta CBS 125763.</title>
        <authorList>
            <person name="Weiss V.A."/>
            <person name="Vicente V.A."/>
            <person name="Raittz R.T."/>
            <person name="Moreno L.F."/>
            <person name="De Souza E.M."/>
            <person name="Pedrosa F.O."/>
            <person name="Steffens M.B."/>
            <person name="Faoro H."/>
            <person name="Tadra-Sfeir M.Z."/>
            <person name="Najafzadeh M.J."/>
            <person name="Felipe M.S."/>
            <person name="Teixeira M."/>
            <person name="Sun J."/>
            <person name="Xi L."/>
            <person name="Gomes R."/>
            <person name="De Azevedo C.M."/>
            <person name="Salgado C.G."/>
            <person name="Da Silva M.B."/>
            <person name="Nascimento M.F."/>
            <person name="Queiroz-Telles F."/>
            <person name="Attili D.S."/>
            <person name="Gorbushina A."/>
        </authorList>
    </citation>
    <scope>NUCLEOTIDE SEQUENCE [LARGE SCALE GENOMIC DNA]</scope>
    <source>
        <strain evidence="11 12">CBS 125763</strain>
    </source>
</reference>
<dbReference type="InterPro" id="IPR016135">
    <property type="entry name" value="UBQ-conjugating_enzyme/RWD"/>
</dbReference>
<keyword evidence="5 7" id="KW-0653">Protein transport</keyword>
<dbReference type="GO" id="GO:0043130">
    <property type="term" value="F:ubiquitin binding"/>
    <property type="evidence" value="ECO:0007669"/>
    <property type="project" value="TreeGrafter"/>
</dbReference>
<comment type="similarity">
    <text evidence="2">Belongs to the ubiquitin-conjugating enzyme family. UEV subfamily.</text>
</comment>
<dbReference type="PROSITE" id="PS51322">
    <property type="entry name" value="UEV"/>
    <property type="match status" value="1"/>
</dbReference>
<dbReference type="RefSeq" id="XP_018688849.1">
    <property type="nucleotide sequence ID" value="XM_018841961.1"/>
</dbReference>
<name>A0A178Z701_9EURO</name>
<accession>A0A178Z701</accession>
<keyword evidence="3 7" id="KW-0813">Transport</keyword>
<keyword evidence="12" id="KW-1185">Reference proteome</keyword>
<evidence type="ECO:0008006" key="13">
    <source>
        <dbReference type="Google" id="ProtNLM"/>
    </source>
</evidence>
<keyword evidence="6" id="KW-0175">Coiled coil</keyword>
<feature type="compositionally biased region" description="Pro residues" evidence="8">
    <location>
        <begin position="187"/>
        <end position="207"/>
    </location>
</feature>
<dbReference type="Pfam" id="PF05743">
    <property type="entry name" value="UEV"/>
    <property type="match status" value="1"/>
</dbReference>